<dbReference type="EMBL" id="JBHSCO010000005">
    <property type="protein sequence ID" value="MFC4392848.1"/>
    <property type="molecule type" value="Genomic_DNA"/>
</dbReference>
<dbReference type="InterPro" id="IPR032299">
    <property type="entry name" value="DUF4843"/>
</dbReference>
<evidence type="ECO:0000313" key="3">
    <source>
        <dbReference type="Proteomes" id="UP001595719"/>
    </source>
</evidence>
<dbReference type="PROSITE" id="PS51257">
    <property type="entry name" value="PROKAR_LIPOPROTEIN"/>
    <property type="match status" value="1"/>
</dbReference>
<protein>
    <submittedName>
        <fullName evidence="2">DUF4843 domain-containing protein</fullName>
    </submittedName>
</protein>
<dbReference type="RefSeq" id="WP_179002706.1">
    <property type="nucleotide sequence ID" value="NZ_JBHSCO010000005.1"/>
</dbReference>
<dbReference type="Pfam" id="PF16132">
    <property type="entry name" value="DUF4843"/>
    <property type="match status" value="1"/>
</dbReference>
<feature type="signal peptide" evidence="1">
    <location>
        <begin position="1"/>
        <end position="24"/>
    </location>
</feature>
<evidence type="ECO:0000256" key="1">
    <source>
        <dbReference type="SAM" id="SignalP"/>
    </source>
</evidence>
<feature type="chain" id="PRO_5046320582" evidence="1">
    <location>
        <begin position="25"/>
        <end position="251"/>
    </location>
</feature>
<evidence type="ECO:0000313" key="2">
    <source>
        <dbReference type="EMBL" id="MFC4392848.1"/>
    </source>
</evidence>
<sequence length="251" mass="27978">MKKILILCVVILSFLGIASCNQEAIETYSGTDNIYFSNAVYPSNGAGAPLIDSTGFSFAFDKEVVTQRIFKIPFRVQGKMSNVDRKVKVSVDPSSTAVAGTHFTLPENITLHAGKVVDTFAVTVLRAPSLKTKTFTLVLNLEENEFFTTKMQTVVTNVLTGKTMNFARFKLSFNDNLSQPLGWYEPILGKFTSKKLFLICDVMQLNPEIFTKQLAIADISYCNSFMKRYLADQKASGNTIYEDDGTEMFFP</sequence>
<gene>
    <name evidence="2" type="ORF">ACFOY0_17775</name>
</gene>
<keyword evidence="1" id="KW-0732">Signal</keyword>
<comment type="caution">
    <text evidence="2">The sequence shown here is derived from an EMBL/GenBank/DDBJ whole genome shotgun (WGS) entry which is preliminary data.</text>
</comment>
<keyword evidence="3" id="KW-1185">Reference proteome</keyword>
<proteinExistence type="predicted"/>
<name>A0ABV8WCP9_9FLAO</name>
<dbReference type="Proteomes" id="UP001595719">
    <property type="component" value="Unassembled WGS sequence"/>
</dbReference>
<reference evidence="3" key="1">
    <citation type="journal article" date="2019" name="Int. J. Syst. Evol. Microbiol.">
        <title>The Global Catalogue of Microorganisms (GCM) 10K type strain sequencing project: providing services to taxonomists for standard genome sequencing and annotation.</title>
        <authorList>
            <consortium name="The Broad Institute Genomics Platform"/>
            <consortium name="The Broad Institute Genome Sequencing Center for Infectious Disease"/>
            <person name="Wu L."/>
            <person name="Ma J."/>
        </authorList>
    </citation>
    <scope>NUCLEOTIDE SEQUENCE [LARGE SCALE GENOMIC DNA]</scope>
    <source>
        <strain evidence="3">CGMCC 1.15345</strain>
    </source>
</reference>
<accession>A0ABV8WCP9</accession>
<organism evidence="2 3">
    <name type="scientific">Flavobacterium quisquiliarum</name>
    <dbReference type="NCBI Taxonomy" id="1834436"/>
    <lineage>
        <taxon>Bacteria</taxon>
        <taxon>Pseudomonadati</taxon>
        <taxon>Bacteroidota</taxon>
        <taxon>Flavobacteriia</taxon>
        <taxon>Flavobacteriales</taxon>
        <taxon>Flavobacteriaceae</taxon>
        <taxon>Flavobacterium</taxon>
    </lineage>
</organism>